<name>D6TGE0_KTERA</name>
<dbReference type="InParanoid" id="D6TGE0"/>
<comment type="caution">
    <text evidence="1">The sequence shown here is derived from an EMBL/GenBank/DDBJ whole genome shotgun (WGS) entry which is preliminary data.</text>
</comment>
<protein>
    <submittedName>
        <fullName evidence="1">Uncharacterized protein</fullName>
    </submittedName>
</protein>
<proteinExistence type="predicted"/>
<dbReference type="RefSeq" id="WP_007908203.1">
    <property type="nucleotide sequence ID" value="NZ_ADVG01000001.1"/>
</dbReference>
<sequence length="243" mass="25613">MGATSLGGSNGSDWLFAEGHTGTGFQQYLVLANFTTSSAQALIKLEYTNGTVQNVPVTVNAQSQLYFDVNNAYSHPVSGCGCTPTGDVSAEVTSSTASIVAERMMYFKYGTIPGITDVVGEAGPSSHAVYSFSEGYTGGTFNEWLTLQNPNNKSEVVAVTFFADKTVISKEITLPATSRTTINVNSIIVPIATAYPVNVNGSDGFAVSMTVQAFSGTIIVERPLYFKYNGIPGGNDVIGYTGN</sequence>
<dbReference type="AlphaFoldDB" id="D6TGE0"/>
<dbReference type="EMBL" id="ADVG01000001">
    <property type="protein sequence ID" value="EFH90652.1"/>
    <property type="molecule type" value="Genomic_DNA"/>
</dbReference>
<reference evidence="1 2" key="1">
    <citation type="journal article" date="2011" name="Stand. Genomic Sci.">
        <title>Non-contiguous finished genome sequence and contextual data of the filamentous soil bacterium Ktedonobacter racemifer type strain (SOSP1-21).</title>
        <authorList>
            <person name="Chang Y.J."/>
            <person name="Land M."/>
            <person name="Hauser L."/>
            <person name="Chertkov O."/>
            <person name="Del Rio T.G."/>
            <person name="Nolan M."/>
            <person name="Copeland A."/>
            <person name="Tice H."/>
            <person name="Cheng J.F."/>
            <person name="Lucas S."/>
            <person name="Han C."/>
            <person name="Goodwin L."/>
            <person name="Pitluck S."/>
            <person name="Ivanova N."/>
            <person name="Ovchinikova G."/>
            <person name="Pati A."/>
            <person name="Chen A."/>
            <person name="Palaniappan K."/>
            <person name="Mavromatis K."/>
            <person name="Liolios K."/>
            <person name="Brettin T."/>
            <person name="Fiebig A."/>
            <person name="Rohde M."/>
            <person name="Abt B."/>
            <person name="Goker M."/>
            <person name="Detter J.C."/>
            <person name="Woyke T."/>
            <person name="Bristow J."/>
            <person name="Eisen J.A."/>
            <person name="Markowitz V."/>
            <person name="Hugenholtz P."/>
            <person name="Kyrpides N.C."/>
            <person name="Klenk H.P."/>
            <person name="Lapidus A."/>
        </authorList>
    </citation>
    <scope>NUCLEOTIDE SEQUENCE [LARGE SCALE GENOMIC DNA]</scope>
    <source>
        <strain evidence="2">DSM 44963</strain>
    </source>
</reference>
<dbReference type="InterPro" id="IPR036698">
    <property type="entry name" value="TM1070-like_sf"/>
</dbReference>
<accession>D6TGE0</accession>
<evidence type="ECO:0000313" key="1">
    <source>
        <dbReference type="EMBL" id="EFH90652.1"/>
    </source>
</evidence>
<dbReference type="Gene3D" id="2.60.290.11">
    <property type="entry name" value="TM1070-like"/>
    <property type="match status" value="2"/>
</dbReference>
<organism evidence="1 2">
    <name type="scientific">Ktedonobacter racemifer DSM 44963</name>
    <dbReference type="NCBI Taxonomy" id="485913"/>
    <lineage>
        <taxon>Bacteria</taxon>
        <taxon>Bacillati</taxon>
        <taxon>Chloroflexota</taxon>
        <taxon>Ktedonobacteria</taxon>
        <taxon>Ktedonobacterales</taxon>
        <taxon>Ktedonobacteraceae</taxon>
        <taxon>Ktedonobacter</taxon>
    </lineage>
</organism>
<keyword evidence="2" id="KW-1185">Reference proteome</keyword>
<evidence type="ECO:0000313" key="2">
    <source>
        <dbReference type="Proteomes" id="UP000004508"/>
    </source>
</evidence>
<dbReference type="eggNOG" id="COG4288">
    <property type="taxonomic scope" value="Bacteria"/>
</dbReference>
<dbReference type="Proteomes" id="UP000004508">
    <property type="component" value="Unassembled WGS sequence"/>
</dbReference>
<gene>
    <name evidence="1" type="ORF">Krac_12279</name>
</gene>